<dbReference type="Proteomes" id="UP000277582">
    <property type="component" value="Unassembled WGS sequence"/>
</dbReference>
<name>A0A3R9PCU3_9CREN</name>
<dbReference type="NCBIfam" id="TIGR03275">
    <property type="entry name" value="methan_mark_8"/>
    <property type="match status" value="1"/>
</dbReference>
<keyword evidence="3" id="KW-1185">Reference proteome</keyword>
<dbReference type="InterPro" id="IPR009181">
    <property type="entry name" value="Methan_mark_8"/>
</dbReference>
<proteinExistence type="predicted"/>
<sequence length="285" mass="31595">MDSGEHIMEMLGKTRVKVRNGKVIEIGEPLIKYCPLFHELCGIKEITKEEVLKNIEHRMRSFGLFSVERIVEDERPLAAFGISEILFSCLRRNFLDAAVIAADCAGSVITSNPRLVQGLGGRISGIIKTSPIPEVMRRIEQAGGIIVDRMNAEIDQVKGVKLAMEKGYKRIGVTLTSSDDARACKLLEEGDKGIKILKIAVHTTGVQWNLEEILCFDLITLCASRILRERLSGIAKAQAGRKIPVIAVSDFGKEALLERAMDLDNLLIVREKIPCTESDQPYPLI</sequence>
<reference evidence="1 3" key="1">
    <citation type="submission" date="2018-10" db="EMBL/GenBank/DDBJ databases">
        <title>Co-occurring genomic capacity for anaerobic methane metabolism and dissimilatory sulfite reduction discovered in the Korarchaeota.</title>
        <authorList>
            <person name="Mckay L.J."/>
            <person name="Dlakic M."/>
            <person name="Fields M.W."/>
            <person name="Delmont T.O."/>
            <person name="Eren A.M."/>
            <person name="Jay Z.J."/>
            <person name="Klingelsmith K.B."/>
            <person name="Rusch D.B."/>
            <person name="Inskeep W.P."/>
        </authorList>
    </citation>
    <scope>NUCLEOTIDE SEQUENCE [LARGE SCALE GENOMIC DNA]</scope>
    <source>
        <strain evidence="1 3">MDKW</strain>
    </source>
</reference>
<dbReference type="PIRSF" id="PIRSF004929">
    <property type="entry name" value="UCP004929"/>
    <property type="match status" value="1"/>
</dbReference>
<accession>A0A3R9PCU3</accession>
<dbReference type="EMBL" id="RXII01000001">
    <property type="protein sequence ID" value="RZN63746.1"/>
    <property type="molecule type" value="Genomic_DNA"/>
</dbReference>
<organism evidence="1 3">
    <name type="scientific">Candidatus Methanodesulfokora washburnensis</name>
    <dbReference type="NCBI Taxonomy" id="2478471"/>
    <lineage>
        <taxon>Archaea</taxon>
        <taxon>Thermoproteota</taxon>
        <taxon>Candidatus Korarchaeia</taxon>
        <taxon>Candidatus Korarchaeia incertae sedis</taxon>
        <taxon>Candidatus Methanodesulfokora</taxon>
    </lineage>
</organism>
<dbReference type="RefSeq" id="WP_125672272.1">
    <property type="nucleotide sequence ID" value="NZ_RCOS01000137.1"/>
</dbReference>
<dbReference type="AlphaFoldDB" id="A0A3R9PCU3"/>
<protein>
    <submittedName>
        <fullName evidence="1">DUF2099 family protein</fullName>
    </submittedName>
</protein>
<reference evidence="2 4" key="2">
    <citation type="journal article" date="2019" name="Nat. Microbiol.">
        <title>Wide diversity of methane and short-chain alkane metabolisms in uncultured archaea.</title>
        <authorList>
            <person name="Borrel G."/>
            <person name="Adam P.S."/>
            <person name="McKay L.J."/>
            <person name="Chen L.X."/>
            <person name="Sierra-Garcia I.N."/>
            <person name="Sieber C.M."/>
            <person name="Letourneur Q."/>
            <person name="Ghozlane A."/>
            <person name="Andersen G.L."/>
            <person name="Li W.J."/>
            <person name="Hallam S.J."/>
            <person name="Muyzer G."/>
            <person name="de Oliveira V.M."/>
            <person name="Inskeep W.P."/>
            <person name="Banfield J.F."/>
            <person name="Gribaldo S."/>
        </authorList>
    </citation>
    <scope>NUCLEOTIDE SEQUENCE [LARGE SCALE GENOMIC DNA]</scope>
    <source>
        <strain evidence="2">NM4</strain>
    </source>
</reference>
<comment type="caution">
    <text evidence="1">The sequence shown here is derived from an EMBL/GenBank/DDBJ whole genome shotgun (WGS) entry which is preliminary data.</text>
</comment>
<dbReference type="Pfam" id="PF09872">
    <property type="entry name" value="DUF2099"/>
    <property type="match status" value="1"/>
</dbReference>
<dbReference type="OrthoDB" id="358516at2157"/>
<evidence type="ECO:0000313" key="3">
    <source>
        <dbReference type="Proteomes" id="UP000277582"/>
    </source>
</evidence>
<evidence type="ECO:0000313" key="1">
    <source>
        <dbReference type="EMBL" id="RSN72837.1"/>
    </source>
</evidence>
<evidence type="ECO:0000313" key="4">
    <source>
        <dbReference type="Proteomes" id="UP000316217"/>
    </source>
</evidence>
<dbReference type="Proteomes" id="UP000316217">
    <property type="component" value="Unassembled WGS sequence"/>
</dbReference>
<dbReference type="EMBL" id="RCOS01000137">
    <property type="protein sequence ID" value="RSN72837.1"/>
    <property type="molecule type" value="Genomic_DNA"/>
</dbReference>
<evidence type="ECO:0000313" key="2">
    <source>
        <dbReference type="EMBL" id="RZN63746.1"/>
    </source>
</evidence>
<gene>
    <name evidence="1" type="ORF">D6D85_12385</name>
    <name evidence="2" type="ORF">EF810_00145</name>
</gene>